<feature type="domain" description="FHA" evidence="8">
    <location>
        <begin position="63"/>
        <end position="120"/>
    </location>
</feature>
<keyword evidence="4" id="KW-0833">Ubl conjugation pathway</keyword>
<evidence type="ECO:0008006" key="12">
    <source>
        <dbReference type="Google" id="ProtNLM"/>
    </source>
</evidence>
<feature type="domain" description="RING-type" evidence="9">
    <location>
        <begin position="217"/>
        <end position="261"/>
    </location>
</feature>
<accession>A0A2N1JFS3</accession>
<keyword evidence="11" id="KW-1185">Reference proteome</keyword>
<dbReference type="Gene3D" id="3.30.40.10">
    <property type="entry name" value="Zinc/RING finger domain, C3HC4 (zinc finger)"/>
    <property type="match status" value="1"/>
</dbReference>
<evidence type="ECO:0000256" key="6">
    <source>
        <dbReference type="PROSITE-ProRule" id="PRU00175"/>
    </source>
</evidence>
<evidence type="ECO:0000259" key="8">
    <source>
        <dbReference type="PROSITE" id="PS50006"/>
    </source>
</evidence>
<dbReference type="Pfam" id="PF00498">
    <property type="entry name" value="FHA"/>
    <property type="match status" value="1"/>
</dbReference>
<dbReference type="PANTHER" id="PTHR15067:SF7">
    <property type="entry name" value="E3 UBIQUITIN-PROTEIN LIGASE DMA1-RELATED"/>
    <property type="match status" value="1"/>
</dbReference>
<feature type="region of interest" description="Disordered" evidence="7">
    <location>
        <begin position="34"/>
        <end position="66"/>
    </location>
</feature>
<dbReference type="GO" id="GO:0061630">
    <property type="term" value="F:ubiquitin protein ligase activity"/>
    <property type="evidence" value="ECO:0007669"/>
    <property type="project" value="TreeGrafter"/>
</dbReference>
<organism evidence="10 11">
    <name type="scientific">Malassezia vespertilionis</name>
    <dbReference type="NCBI Taxonomy" id="2020962"/>
    <lineage>
        <taxon>Eukaryota</taxon>
        <taxon>Fungi</taxon>
        <taxon>Dikarya</taxon>
        <taxon>Basidiomycota</taxon>
        <taxon>Ustilaginomycotina</taxon>
        <taxon>Malasseziomycetes</taxon>
        <taxon>Malasseziales</taxon>
        <taxon>Malasseziaceae</taxon>
        <taxon>Malassezia</taxon>
    </lineage>
</organism>
<evidence type="ECO:0000313" key="11">
    <source>
        <dbReference type="Proteomes" id="UP000232875"/>
    </source>
</evidence>
<dbReference type="InterPro" id="IPR013083">
    <property type="entry name" value="Znf_RING/FYVE/PHD"/>
</dbReference>
<dbReference type="STRING" id="2020962.A0A2N1JFS3"/>
<sequence length="351" mass="38758">MDPTRSLLFIPFEFDIYEQGPCVHVGRFTDRRNNTETTNAATHDEARTSPEATSTQAATQSTTHEGRTIAAIISDDQTRITFKSKVVSRMHAELKCEPGGKIFLRDTGSSSGTFLNQTRLSSPGALSKYHEVVDGDVLQFGIDYQGGVQEIFRCIKLRIEIDKEFRIKPSQFSHNMLRAVQERGSVQGSGGVYSSSAPVTHARDAQPAEKSQNIAECCICLFKIAVCQALFIAPCSHAFHYKCIRPLLQLHHPGFMCPLCRTFSNLDEDVDDDEEHIHDIDQQCHDSATNNEEFFESEMFAAASSQLHLGPANPSCPSSPLLSNLMSGAMALPVENSRTNPFLSAHMDGSQ</sequence>
<evidence type="ECO:0000313" key="10">
    <source>
        <dbReference type="EMBL" id="PKI85389.1"/>
    </source>
</evidence>
<name>A0A2N1JFS3_9BASI</name>
<reference evidence="10 11" key="1">
    <citation type="submission" date="2017-10" db="EMBL/GenBank/DDBJ databases">
        <title>A novel species of cold-tolerant Malassezia isolated from bats.</title>
        <authorList>
            <person name="Lorch J.M."/>
            <person name="Palmer J.M."/>
            <person name="Vanderwolf K.J."/>
            <person name="Schmidt K.Z."/>
            <person name="Verant M.L."/>
            <person name="Weller T.J."/>
            <person name="Blehert D.S."/>
        </authorList>
    </citation>
    <scope>NUCLEOTIDE SEQUENCE [LARGE SCALE GENOMIC DNA]</scope>
    <source>
        <strain evidence="10 11">NWHC:44797-103</strain>
    </source>
</reference>
<keyword evidence="2" id="KW-0479">Metal-binding</keyword>
<evidence type="ECO:0000256" key="1">
    <source>
        <dbReference type="ARBA" id="ARBA00022679"/>
    </source>
</evidence>
<feature type="compositionally biased region" description="Low complexity" evidence="7">
    <location>
        <begin position="52"/>
        <end position="63"/>
    </location>
</feature>
<dbReference type="InterPro" id="IPR001841">
    <property type="entry name" value="Znf_RING"/>
</dbReference>
<dbReference type="Gene3D" id="2.60.200.20">
    <property type="match status" value="1"/>
</dbReference>
<dbReference type="InterPro" id="IPR000253">
    <property type="entry name" value="FHA_dom"/>
</dbReference>
<dbReference type="GO" id="GO:0000151">
    <property type="term" value="C:ubiquitin ligase complex"/>
    <property type="evidence" value="ECO:0007669"/>
    <property type="project" value="TreeGrafter"/>
</dbReference>
<keyword evidence="3 6" id="KW-0863">Zinc-finger</keyword>
<dbReference type="SUPFAM" id="SSF57850">
    <property type="entry name" value="RING/U-box"/>
    <property type="match status" value="1"/>
</dbReference>
<proteinExistence type="predicted"/>
<dbReference type="Proteomes" id="UP000232875">
    <property type="component" value="Unassembled WGS sequence"/>
</dbReference>
<evidence type="ECO:0000256" key="3">
    <source>
        <dbReference type="ARBA" id="ARBA00022771"/>
    </source>
</evidence>
<keyword evidence="1" id="KW-0808">Transferase</keyword>
<evidence type="ECO:0000256" key="5">
    <source>
        <dbReference type="ARBA" id="ARBA00022833"/>
    </source>
</evidence>
<dbReference type="InterPro" id="IPR008984">
    <property type="entry name" value="SMAD_FHA_dom_sf"/>
</dbReference>
<gene>
    <name evidence="10" type="ORF">MVES_000303</name>
</gene>
<dbReference type="GO" id="GO:0032153">
    <property type="term" value="C:cell division site"/>
    <property type="evidence" value="ECO:0007669"/>
    <property type="project" value="TreeGrafter"/>
</dbReference>
<protein>
    <recommendedName>
        <fullName evidence="12">Dma1p</fullName>
    </recommendedName>
</protein>
<dbReference type="SUPFAM" id="SSF49879">
    <property type="entry name" value="SMAD/FHA domain"/>
    <property type="match status" value="1"/>
</dbReference>
<dbReference type="SMART" id="SM00184">
    <property type="entry name" value="RING"/>
    <property type="match status" value="1"/>
</dbReference>
<evidence type="ECO:0000259" key="9">
    <source>
        <dbReference type="PROSITE" id="PS50089"/>
    </source>
</evidence>
<dbReference type="AlphaFoldDB" id="A0A2N1JFS3"/>
<dbReference type="GO" id="GO:0016567">
    <property type="term" value="P:protein ubiquitination"/>
    <property type="evidence" value="ECO:0007669"/>
    <property type="project" value="TreeGrafter"/>
</dbReference>
<dbReference type="Pfam" id="PF17123">
    <property type="entry name" value="zf-RING_11"/>
    <property type="match status" value="1"/>
</dbReference>
<dbReference type="GO" id="GO:0005829">
    <property type="term" value="C:cytosol"/>
    <property type="evidence" value="ECO:0007669"/>
    <property type="project" value="TreeGrafter"/>
</dbReference>
<dbReference type="GO" id="GO:0006511">
    <property type="term" value="P:ubiquitin-dependent protein catabolic process"/>
    <property type="evidence" value="ECO:0007669"/>
    <property type="project" value="TreeGrafter"/>
</dbReference>
<dbReference type="OrthoDB" id="687730at2759"/>
<keyword evidence="5" id="KW-0862">Zinc</keyword>
<dbReference type="PANTHER" id="PTHR15067">
    <property type="entry name" value="E3 UBIQUITIN-PROTEIN LIGASE RNF8"/>
    <property type="match status" value="1"/>
</dbReference>
<dbReference type="GO" id="GO:0008270">
    <property type="term" value="F:zinc ion binding"/>
    <property type="evidence" value="ECO:0007669"/>
    <property type="project" value="UniProtKB-KW"/>
</dbReference>
<evidence type="ECO:0000256" key="2">
    <source>
        <dbReference type="ARBA" id="ARBA00022723"/>
    </source>
</evidence>
<evidence type="ECO:0000256" key="7">
    <source>
        <dbReference type="SAM" id="MobiDB-lite"/>
    </source>
</evidence>
<evidence type="ECO:0000256" key="4">
    <source>
        <dbReference type="ARBA" id="ARBA00022786"/>
    </source>
</evidence>
<dbReference type="PROSITE" id="PS50006">
    <property type="entry name" value="FHA_DOMAIN"/>
    <property type="match status" value="1"/>
</dbReference>
<dbReference type="EMBL" id="KZ454987">
    <property type="protein sequence ID" value="PKI85389.1"/>
    <property type="molecule type" value="Genomic_DNA"/>
</dbReference>
<dbReference type="PROSITE" id="PS50089">
    <property type="entry name" value="ZF_RING_2"/>
    <property type="match status" value="1"/>
</dbReference>
<dbReference type="SMART" id="SM00240">
    <property type="entry name" value="FHA"/>
    <property type="match status" value="1"/>
</dbReference>